<evidence type="ECO:0000313" key="2">
    <source>
        <dbReference type="Proteomes" id="UP000001887"/>
    </source>
</evidence>
<dbReference type="Proteomes" id="UP000001887">
    <property type="component" value="Chromosome"/>
</dbReference>
<proteinExistence type="predicted"/>
<dbReference type="HOGENOM" id="CLU_1029949_0_0_0"/>
<dbReference type="EMBL" id="CP001848">
    <property type="protein sequence ID" value="ADB18287.1"/>
    <property type="molecule type" value="Genomic_DNA"/>
</dbReference>
<reference evidence="1 2" key="1">
    <citation type="journal article" date="2009" name="Stand. Genomic Sci.">
        <title>Complete genome sequence of Pirellula staleyi type strain (ATCC 27377).</title>
        <authorList>
            <person name="Clum A."/>
            <person name="Tindall B.J."/>
            <person name="Sikorski J."/>
            <person name="Ivanova N."/>
            <person name="Mavrommatis K."/>
            <person name="Lucas S."/>
            <person name="Glavina del Rio T."/>
            <person name="Nolan M."/>
            <person name="Chen F."/>
            <person name="Tice H."/>
            <person name="Pitluck S."/>
            <person name="Cheng J.F."/>
            <person name="Chertkov O."/>
            <person name="Brettin T."/>
            <person name="Han C."/>
            <person name="Detter J.C."/>
            <person name="Kuske C."/>
            <person name="Bruce D."/>
            <person name="Goodwin L."/>
            <person name="Ovchinikova G."/>
            <person name="Pati A."/>
            <person name="Mikhailova N."/>
            <person name="Chen A."/>
            <person name="Palaniappan K."/>
            <person name="Land M."/>
            <person name="Hauser L."/>
            <person name="Chang Y.J."/>
            <person name="Jeffries C.D."/>
            <person name="Chain P."/>
            <person name="Rohde M."/>
            <person name="Goker M."/>
            <person name="Bristow J."/>
            <person name="Eisen J.A."/>
            <person name="Markowitz V."/>
            <person name="Hugenholtz P."/>
            <person name="Kyrpides N.C."/>
            <person name="Klenk H.P."/>
            <person name="Lapidus A."/>
        </authorList>
    </citation>
    <scope>NUCLEOTIDE SEQUENCE [LARGE SCALE GENOMIC DNA]</scope>
    <source>
        <strain evidence="2">ATCC 27377 / DSM 6068 / ICPB 4128</strain>
    </source>
</reference>
<dbReference type="STRING" id="530564.Psta_3626"/>
<keyword evidence="2" id="KW-1185">Reference proteome</keyword>
<dbReference type="AlphaFoldDB" id="D2QZ95"/>
<protein>
    <recommendedName>
        <fullName evidence="3">Prepilin-type N-terminal cleavage/methylation domain-containing protein</fullName>
    </recommendedName>
</protein>
<dbReference type="KEGG" id="psl:Psta_3626"/>
<name>D2QZ95_PIRSD</name>
<sequence length="270" mass="29842" precursor="true">MRTFLRLLNSRSSRLRHQRQRRGLTLAELLVATTVLALIAAAMGTVSLAVHTSSTYCMGQSTTLQHARVAVDRIEQHIRSSQHSESFPCSIVISQTVSSSSFPDALAIWKPLTTAQAPTGLPRVSEMIFIAPDPAEPSHLYEWRLATSSATVPSYGSTSSWRTLLSTVRSHSDTEKVLLTDRLFTAMASSTTRLGSIRFYVAHAPSRNELTNYRNGITSWRALQWPLDLYGTEMGLQLTRVNFELQLDPGDGSEVIPFFGAAARKGAVYR</sequence>
<gene>
    <name evidence="1" type="ordered locus">Psta_3626</name>
</gene>
<dbReference type="Pfam" id="PF07963">
    <property type="entry name" value="N_methyl"/>
    <property type="match status" value="1"/>
</dbReference>
<dbReference type="InterPro" id="IPR012902">
    <property type="entry name" value="N_methyl_site"/>
</dbReference>
<dbReference type="NCBIfam" id="TIGR02532">
    <property type="entry name" value="IV_pilin_GFxxxE"/>
    <property type="match status" value="1"/>
</dbReference>
<organism evidence="1 2">
    <name type="scientific">Pirellula staleyi (strain ATCC 27377 / DSM 6068 / ICPB 4128)</name>
    <name type="common">Pirella staleyi</name>
    <dbReference type="NCBI Taxonomy" id="530564"/>
    <lineage>
        <taxon>Bacteria</taxon>
        <taxon>Pseudomonadati</taxon>
        <taxon>Planctomycetota</taxon>
        <taxon>Planctomycetia</taxon>
        <taxon>Pirellulales</taxon>
        <taxon>Pirellulaceae</taxon>
        <taxon>Pirellula</taxon>
    </lineage>
</organism>
<accession>D2QZ95</accession>
<evidence type="ECO:0008006" key="3">
    <source>
        <dbReference type="Google" id="ProtNLM"/>
    </source>
</evidence>
<dbReference type="eggNOG" id="COG4966">
    <property type="taxonomic scope" value="Bacteria"/>
</dbReference>
<evidence type="ECO:0000313" key="1">
    <source>
        <dbReference type="EMBL" id="ADB18287.1"/>
    </source>
</evidence>